<dbReference type="Proteomes" id="UP000187013">
    <property type="component" value="Unassembled WGS sequence"/>
</dbReference>
<evidence type="ECO:0000313" key="1">
    <source>
        <dbReference type="EMBL" id="GAV50558.1"/>
    </source>
</evidence>
<comment type="caution">
    <text evidence="1">The sequence shown here is derived from an EMBL/GenBank/DDBJ whole genome shotgun (WGS) entry which is preliminary data.</text>
</comment>
<evidence type="ECO:0000313" key="2">
    <source>
        <dbReference type="Proteomes" id="UP000187013"/>
    </source>
</evidence>
<reference evidence="1 2" key="1">
    <citation type="submission" date="2016-08" db="EMBL/GenBank/DDBJ databases">
        <title>Draft genome sequence of allopolyploid Zygosaccharomyces rouxii.</title>
        <authorList>
            <person name="Watanabe J."/>
            <person name="Uehara K."/>
            <person name="Mogi Y."/>
            <person name="Tsukioka Y."/>
        </authorList>
    </citation>
    <scope>NUCLEOTIDE SEQUENCE [LARGE SCALE GENOMIC DNA]</scope>
    <source>
        <strain evidence="1 2">NBRC 110957</strain>
    </source>
</reference>
<dbReference type="AlphaFoldDB" id="A0A1Q3A4H1"/>
<dbReference type="EMBL" id="BDGX01000023">
    <property type="protein sequence ID" value="GAV50558.1"/>
    <property type="molecule type" value="Genomic_DNA"/>
</dbReference>
<protein>
    <submittedName>
        <fullName evidence="1">Uncharacterized protein</fullName>
    </submittedName>
</protein>
<accession>A0A1Q3A4H1</accession>
<organism evidence="1 2">
    <name type="scientific">Zygosaccharomyces rouxii</name>
    <dbReference type="NCBI Taxonomy" id="4956"/>
    <lineage>
        <taxon>Eukaryota</taxon>
        <taxon>Fungi</taxon>
        <taxon>Dikarya</taxon>
        <taxon>Ascomycota</taxon>
        <taxon>Saccharomycotina</taxon>
        <taxon>Saccharomycetes</taxon>
        <taxon>Saccharomycetales</taxon>
        <taxon>Saccharomycetaceae</taxon>
        <taxon>Zygosaccharomyces</taxon>
    </lineage>
</organism>
<proteinExistence type="predicted"/>
<name>A0A1Q3A4H1_ZYGRO</name>
<gene>
    <name evidence="1" type="ORF">ZYGR_0W00840</name>
</gene>
<sequence length="145" mass="15000">MRKEKRKKNFSQIRVYKRRKKISFSRQISSLCHFLFSVTPSIENKHYPYNNILKMQFQNLVALFASVAAVQAVSNSTVVGGSNSTAVGASNGTVAGGHNGTGAAAGASNSSGGAHSKISTGGANSNALNAGMFGAAVAAGVAFLF</sequence>